<dbReference type="SMR" id="B3MSQ2"/>
<dbReference type="STRING" id="7217.B3MSQ2"/>
<sequence length="284" mass="32604">MVLAAEVRSIVKALKGSNSCEEIAQILECDVESVVSCIRECELLEGKTATLRLPQKPKTPVQTQAPLREEDTNREAGKREVGRPKVLENRQLVEQILASHPNCTSVDVQRILIRQYGIEVSRRTLQRRISEIRSKQIRDGNRAVTIPEEEEKTPTSLSMESKRRRVAWAKAHQDWTVRDWRNIFNMDDLKFVEGSPPKEIFLDTLVGPEGTDCSDLNLLEQLMAIIEPRIQDQAPKNVYEFRSVLYDVWHSDNEMVDRIEMLYESMAWRVTAVIHSGGDLTEFC</sequence>
<evidence type="ECO:0000256" key="1">
    <source>
        <dbReference type="SAM" id="MobiDB-lite"/>
    </source>
</evidence>
<evidence type="ECO:0000313" key="3">
    <source>
        <dbReference type="EMBL" id="KPU72778.1"/>
    </source>
</evidence>
<evidence type="ECO:0000313" key="2">
    <source>
        <dbReference type="EMBL" id="EDV30292.1"/>
    </source>
</evidence>
<evidence type="ECO:0000313" key="4">
    <source>
        <dbReference type="Proteomes" id="UP000007801"/>
    </source>
</evidence>
<feature type="compositionally biased region" description="Basic and acidic residues" evidence="1">
    <location>
        <begin position="67"/>
        <end position="83"/>
    </location>
</feature>
<feature type="region of interest" description="Disordered" evidence="1">
    <location>
        <begin position="54"/>
        <end position="83"/>
    </location>
</feature>
<dbReference type="Proteomes" id="UP000007801">
    <property type="component" value="Unassembled WGS sequence"/>
</dbReference>
<accession>B3MSQ2</accession>
<reference evidence="2 4" key="1">
    <citation type="journal article" date="2007" name="Nature">
        <title>Evolution of genes and genomes on the Drosophila phylogeny.</title>
        <authorList>
            <consortium name="Drosophila 12 Genomes Consortium"/>
            <person name="Clark A.G."/>
            <person name="Eisen M.B."/>
            <person name="Smith D.R."/>
            <person name="Bergman C.M."/>
            <person name="Oliver B."/>
            <person name="Markow T.A."/>
            <person name="Kaufman T.C."/>
            <person name="Kellis M."/>
            <person name="Gelbart W."/>
            <person name="Iyer V.N."/>
            <person name="Pollard D.A."/>
            <person name="Sackton T.B."/>
            <person name="Larracuente A.M."/>
            <person name="Singh N.D."/>
            <person name="Abad J.P."/>
            <person name="Abt D.N."/>
            <person name="Adryan B."/>
            <person name="Aguade M."/>
            <person name="Akashi H."/>
            <person name="Anderson W.W."/>
            <person name="Aquadro C.F."/>
            <person name="Ardell D.H."/>
            <person name="Arguello R."/>
            <person name="Artieri C.G."/>
            <person name="Barbash D.A."/>
            <person name="Barker D."/>
            <person name="Barsanti P."/>
            <person name="Batterham P."/>
            <person name="Batzoglou S."/>
            <person name="Begun D."/>
            <person name="Bhutkar A."/>
            <person name="Blanco E."/>
            <person name="Bosak S.A."/>
            <person name="Bradley R.K."/>
            <person name="Brand A.D."/>
            <person name="Brent M.R."/>
            <person name="Brooks A.N."/>
            <person name="Brown R.H."/>
            <person name="Butlin R.K."/>
            <person name="Caggese C."/>
            <person name="Calvi B.R."/>
            <person name="Bernardo de Carvalho A."/>
            <person name="Caspi A."/>
            <person name="Castrezana S."/>
            <person name="Celniker S.E."/>
            <person name="Chang J.L."/>
            <person name="Chapple C."/>
            <person name="Chatterji S."/>
            <person name="Chinwalla A."/>
            <person name="Civetta A."/>
            <person name="Clifton S.W."/>
            <person name="Comeron J.M."/>
            <person name="Costello J.C."/>
            <person name="Coyne J.A."/>
            <person name="Daub J."/>
            <person name="David R.G."/>
            <person name="Delcher A.L."/>
            <person name="Delehaunty K."/>
            <person name="Do C.B."/>
            <person name="Ebling H."/>
            <person name="Edwards K."/>
            <person name="Eickbush T."/>
            <person name="Evans J.D."/>
            <person name="Filipski A."/>
            <person name="Findeiss S."/>
            <person name="Freyhult E."/>
            <person name="Fulton L."/>
            <person name="Fulton R."/>
            <person name="Garcia A.C."/>
            <person name="Gardiner A."/>
            <person name="Garfield D.A."/>
            <person name="Garvin B.E."/>
            <person name="Gibson G."/>
            <person name="Gilbert D."/>
            <person name="Gnerre S."/>
            <person name="Godfrey J."/>
            <person name="Good R."/>
            <person name="Gotea V."/>
            <person name="Gravely B."/>
            <person name="Greenberg A.J."/>
            <person name="Griffiths-Jones S."/>
            <person name="Gross S."/>
            <person name="Guigo R."/>
            <person name="Gustafson E.A."/>
            <person name="Haerty W."/>
            <person name="Hahn M.W."/>
            <person name="Halligan D.L."/>
            <person name="Halpern A.L."/>
            <person name="Halter G.M."/>
            <person name="Han M.V."/>
            <person name="Heger A."/>
            <person name="Hillier L."/>
            <person name="Hinrichs A.S."/>
            <person name="Holmes I."/>
            <person name="Hoskins R.A."/>
            <person name="Hubisz M.J."/>
            <person name="Hultmark D."/>
            <person name="Huntley M.A."/>
            <person name="Jaffe D.B."/>
            <person name="Jagadeeshan S."/>
            <person name="Jeck W.R."/>
            <person name="Johnson J."/>
            <person name="Jones C.D."/>
            <person name="Jordan W.C."/>
            <person name="Karpen G.H."/>
            <person name="Kataoka E."/>
            <person name="Keightley P.D."/>
            <person name="Kheradpour P."/>
            <person name="Kirkness E.F."/>
            <person name="Koerich L.B."/>
            <person name="Kristiansen K."/>
            <person name="Kudrna D."/>
            <person name="Kulathinal R.J."/>
            <person name="Kumar S."/>
            <person name="Kwok R."/>
            <person name="Lander E."/>
            <person name="Langley C.H."/>
            <person name="Lapoint R."/>
            <person name="Lazzaro B.P."/>
            <person name="Lee S.J."/>
            <person name="Levesque L."/>
            <person name="Li R."/>
            <person name="Lin C.F."/>
            <person name="Lin M.F."/>
            <person name="Lindblad-Toh K."/>
            <person name="Llopart A."/>
            <person name="Long M."/>
            <person name="Low L."/>
            <person name="Lozovsky E."/>
            <person name="Lu J."/>
            <person name="Luo M."/>
            <person name="Machado C.A."/>
            <person name="Makalowski W."/>
            <person name="Marzo M."/>
            <person name="Matsuda M."/>
            <person name="Matzkin L."/>
            <person name="McAllister B."/>
            <person name="McBride C.S."/>
            <person name="McKernan B."/>
            <person name="McKernan K."/>
            <person name="Mendez-Lago M."/>
            <person name="Minx P."/>
            <person name="Mollenhauer M.U."/>
            <person name="Montooth K."/>
            <person name="Mount S.M."/>
            <person name="Mu X."/>
            <person name="Myers E."/>
            <person name="Negre B."/>
            <person name="Newfeld S."/>
            <person name="Nielsen R."/>
            <person name="Noor M.A."/>
            <person name="O'Grady P."/>
            <person name="Pachter L."/>
            <person name="Papaceit M."/>
            <person name="Parisi M.J."/>
            <person name="Parisi M."/>
            <person name="Parts L."/>
            <person name="Pedersen J.S."/>
            <person name="Pesole G."/>
            <person name="Phillippy A.M."/>
            <person name="Ponting C.P."/>
            <person name="Pop M."/>
            <person name="Porcelli D."/>
            <person name="Powell J.R."/>
            <person name="Prohaska S."/>
            <person name="Pruitt K."/>
            <person name="Puig M."/>
            <person name="Quesneville H."/>
            <person name="Ram K.R."/>
            <person name="Rand D."/>
            <person name="Rasmussen M.D."/>
            <person name="Reed L.K."/>
            <person name="Reenan R."/>
            <person name="Reily A."/>
            <person name="Remington K.A."/>
            <person name="Rieger T.T."/>
            <person name="Ritchie M.G."/>
            <person name="Robin C."/>
            <person name="Rogers Y.H."/>
            <person name="Rohde C."/>
            <person name="Rozas J."/>
            <person name="Rubenfield M.J."/>
            <person name="Ruiz A."/>
            <person name="Russo S."/>
            <person name="Salzberg S.L."/>
            <person name="Sanchez-Gracia A."/>
            <person name="Saranga D.J."/>
            <person name="Sato H."/>
            <person name="Schaeffer S.W."/>
            <person name="Schatz M.C."/>
            <person name="Schlenke T."/>
            <person name="Schwartz R."/>
            <person name="Segarra C."/>
            <person name="Singh R.S."/>
            <person name="Sirot L."/>
            <person name="Sirota M."/>
            <person name="Sisneros N.B."/>
            <person name="Smith C.D."/>
            <person name="Smith T.F."/>
            <person name="Spieth J."/>
            <person name="Stage D.E."/>
            <person name="Stark A."/>
            <person name="Stephan W."/>
            <person name="Strausberg R.L."/>
            <person name="Strempel S."/>
            <person name="Sturgill D."/>
            <person name="Sutton G."/>
            <person name="Sutton G.G."/>
            <person name="Tao W."/>
            <person name="Teichmann S."/>
            <person name="Tobari Y.N."/>
            <person name="Tomimura Y."/>
            <person name="Tsolas J.M."/>
            <person name="Valente V.L."/>
            <person name="Venter E."/>
            <person name="Venter J.C."/>
            <person name="Vicario S."/>
            <person name="Vieira F.G."/>
            <person name="Vilella A.J."/>
            <person name="Villasante A."/>
            <person name="Walenz B."/>
            <person name="Wang J."/>
            <person name="Wasserman M."/>
            <person name="Watts T."/>
            <person name="Wilson D."/>
            <person name="Wilson R.K."/>
            <person name="Wing R.A."/>
            <person name="Wolfner M.F."/>
            <person name="Wong A."/>
            <person name="Wong G.K."/>
            <person name="Wu C.I."/>
            <person name="Wu G."/>
            <person name="Yamamoto D."/>
            <person name="Yang H.P."/>
            <person name="Yang S.P."/>
            <person name="Yorke J.A."/>
            <person name="Yoshida K."/>
            <person name="Zdobnov E."/>
            <person name="Zhang P."/>
            <person name="Zhang Y."/>
            <person name="Zimin A.V."/>
            <person name="Baldwin J."/>
            <person name="Abdouelleil A."/>
            <person name="Abdulkadir J."/>
            <person name="Abebe A."/>
            <person name="Abera B."/>
            <person name="Abreu J."/>
            <person name="Acer S.C."/>
            <person name="Aftuck L."/>
            <person name="Alexander A."/>
            <person name="An P."/>
            <person name="Anderson E."/>
            <person name="Anderson S."/>
            <person name="Arachi H."/>
            <person name="Azer M."/>
            <person name="Bachantsang P."/>
            <person name="Barry A."/>
            <person name="Bayul T."/>
            <person name="Berlin A."/>
            <person name="Bessette D."/>
            <person name="Bloom T."/>
            <person name="Blye J."/>
            <person name="Boguslavskiy L."/>
            <person name="Bonnet C."/>
            <person name="Boukhgalter B."/>
            <person name="Bourzgui I."/>
            <person name="Brown A."/>
            <person name="Cahill P."/>
            <person name="Channer S."/>
            <person name="Cheshatsang Y."/>
            <person name="Chuda L."/>
            <person name="Citroen M."/>
            <person name="Collymore A."/>
            <person name="Cooke P."/>
            <person name="Costello M."/>
            <person name="D'Aco K."/>
            <person name="Daza R."/>
            <person name="De Haan G."/>
            <person name="DeGray S."/>
            <person name="DeMaso C."/>
            <person name="Dhargay N."/>
            <person name="Dooley K."/>
            <person name="Dooley E."/>
            <person name="Doricent M."/>
            <person name="Dorje P."/>
            <person name="Dorjee K."/>
            <person name="Dupes A."/>
            <person name="Elong R."/>
            <person name="Falk J."/>
            <person name="Farina A."/>
            <person name="Faro S."/>
            <person name="Ferguson D."/>
            <person name="Fisher S."/>
            <person name="Foley C.D."/>
            <person name="Franke A."/>
            <person name="Friedrich D."/>
            <person name="Gadbois L."/>
            <person name="Gearin G."/>
            <person name="Gearin C.R."/>
            <person name="Giannoukos G."/>
            <person name="Goode T."/>
            <person name="Graham J."/>
            <person name="Grandbois E."/>
            <person name="Grewal S."/>
            <person name="Gyaltsen K."/>
            <person name="Hafez N."/>
            <person name="Hagos B."/>
            <person name="Hall J."/>
            <person name="Henson C."/>
            <person name="Hollinger A."/>
            <person name="Honan T."/>
            <person name="Huard M.D."/>
            <person name="Hughes L."/>
            <person name="Hurhula B."/>
            <person name="Husby M.E."/>
            <person name="Kamat A."/>
            <person name="Kanga B."/>
            <person name="Kashin S."/>
            <person name="Khazanovich D."/>
            <person name="Kisner P."/>
            <person name="Lance K."/>
            <person name="Lara M."/>
            <person name="Lee W."/>
            <person name="Lennon N."/>
            <person name="Letendre F."/>
            <person name="LeVine R."/>
            <person name="Lipovsky A."/>
            <person name="Liu X."/>
            <person name="Liu J."/>
            <person name="Liu S."/>
            <person name="Lokyitsang T."/>
            <person name="Lokyitsang Y."/>
            <person name="Lubonja R."/>
            <person name="Lui A."/>
            <person name="MacDonald P."/>
            <person name="Magnisalis V."/>
            <person name="Maru K."/>
            <person name="Matthews C."/>
            <person name="McCusker W."/>
            <person name="McDonough S."/>
            <person name="Mehta T."/>
            <person name="Meldrim J."/>
            <person name="Meneus L."/>
            <person name="Mihai O."/>
            <person name="Mihalev A."/>
            <person name="Mihova T."/>
            <person name="Mittelman R."/>
            <person name="Mlenga V."/>
            <person name="Montmayeur A."/>
            <person name="Mulrain L."/>
            <person name="Navidi A."/>
            <person name="Naylor J."/>
            <person name="Negash T."/>
            <person name="Nguyen T."/>
            <person name="Nguyen N."/>
            <person name="Nicol R."/>
            <person name="Norbu C."/>
            <person name="Norbu N."/>
            <person name="Novod N."/>
            <person name="O'Neill B."/>
            <person name="Osman S."/>
            <person name="Markiewicz E."/>
            <person name="Oyono O.L."/>
            <person name="Patti C."/>
            <person name="Phunkhang P."/>
            <person name="Pierre F."/>
            <person name="Priest M."/>
            <person name="Raghuraman S."/>
            <person name="Rege F."/>
            <person name="Reyes R."/>
            <person name="Rise C."/>
            <person name="Rogov P."/>
            <person name="Ross K."/>
            <person name="Ryan E."/>
            <person name="Settipalli S."/>
            <person name="Shea T."/>
            <person name="Sherpa N."/>
            <person name="Shi L."/>
            <person name="Shih D."/>
            <person name="Sparrow T."/>
            <person name="Spaulding J."/>
            <person name="Stalker J."/>
            <person name="Stange-Thomann N."/>
            <person name="Stavropoulos S."/>
            <person name="Stone C."/>
            <person name="Strader C."/>
            <person name="Tesfaye S."/>
            <person name="Thomson T."/>
            <person name="Thoulutsang Y."/>
            <person name="Thoulutsang D."/>
            <person name="Topham K."/>
            <person name="Topping I."/>
            <person name="Tsamla T."/>
            <person name="Vassiliev H."/>
            <person name="Vo A."/>
            <person name="Wangchuk T."/>
            <person name="Wangdi T."/>
            <person name="Weiand M."/>
            <person name="Wilkinson J."/>
            <person name="Wilson A."/>
            <person name="Yadav S."/>
            <person name="Young G."/>
            <person name="Yu Q."/>
            <person name="Zembek L."/>
            <person name="Zhong D."/>
            <person name="Zimmer A."/>
            <person name="Zwirko Z."/>
            <person name="Jaffe D.B."/>
            <person name="Alvarez P."/>
            <person name="Brockman W."/>
            <person name="Butler J."/>
            <person name="Chin C."/>
            <person name="Gnerre S."/>
            <person name="Grabherr M."/>
            <person name="Kleber M."/>
            <person name="Mauceli E."/>
            <person name="MacCallum I."/>
        </authorList>
    </citation>
    <scope>NUCLEOTIDE SEQUENCE [LARGE SCALE GENOMIC DNA]</scope>
    <source>
        <strain evidence="2">TSC#14024-0371.13</strain>
        <strain evidence="4">Tucson 14024-0371.13</strain>
    </source>
</reference>
<organism evidence="2 4">
    <name type="scientific">Drosophila ananassae</name>
    <name type="common">Fruit fly</name>
    <dbReference type="NCBI Taxonomy" id="7217"/>
    <lineage>
        <taxon>Eukaryota</taxon>
        <taxon>Metazoa</taxon>
        <taxon>Ecdysozoa</taxon>
        <taxon>Arthropoda</taxon>
        <taxon>Hexapoda</taxon>
        <taxon>Insecta</taxon>
        <taxon>Pterygota</taxon>
        <taxon>Neoptera</taxon>
        <taxon>Endopterygota</taxon>
        <taxon>Diptera</taxon>
        <taxon>Brachycera</taxon>
        <taxon>Muscomorpha</taxon>
        <taxon>Ephydroidea</taxon>
        <taxon>Drosophilidae</taxon>
        <taxon>Drosophila</taxon>
        <taxon>Sophophora</taxon>
    </lineage>
</organism>
<reference evidence="2" key="3">
    <citation type="submission" date="2015-10" db="EMBL/GenBank/DDBJ databases">
        <authorList>
            <consortium name="FlyBase"/>
        </authorList>
    </citation>
    <scope>NUCLEOTIDE SEQUENCE</scope>
    <source>
        <strain evidence="2">TSC#14024-0371.13</strain>
    </source>
</reference>
<gene>
    <name evidence="2" type="primary">Dana\GF23021</name>
    <name evidence="2" type="synonym">dana_GLEANR_7553</name>
    <name evidence="2" type="ORF">GF23021</name>
</gene>
<keyword evidence="4" id="KW-1185">Reference proteome</keyword>
<dbReference type="OrthoDB" id="10006939at2759"/>
<dbReference type="KEGG" id="dan:6505668"/>
<name>B3MSQ2_DROAN</name>
<proteinExistence type="predicted"/>
<dbReference type="GeneID" id="6505668"/>
<protein>
    <submittedName>
        <fullName evidence="2">Uncharacterized protein, isoform A</fullName>
    </submittedName>
    <submittedName>
        <fullName evidence="3">Uncharacterized protein, isoform B</fullName>
    </submittedName>
</protein>
<reference evidence="2" key="2">
    <citation type="journal article" date="2008" name="Bioinformatics">
        <title>Assembly reconciliation.</title>
        <authorList>
            <person name="Zimin A.V."/>
            <person name="Smith D.R."/>
            <person name="Sutton G."/>
            <person name="Yorke J.A."/>
        </authorList>
    </citation>
    <scope>NUCLEOTIDE SEQUENCE</scope>
    <source>
        <strain evidence="2">TSC#14024-0371.13</strain>
    </source>
</reference>
<dbReference type="EMBL" id="CH902623">
    <property type="protein sequence ID" value="KPU72778.1"/>
    <property type="molecule type" value="Genomic_DNA"/>
</dbReference>
<dbReference type="HOGENOM" id="CLU_1012909_0_0_1"/>
<dbReference type="AlphaFoldDB" id="B3MSQ2"/>
<dbReference type="EMBL" id="CH902623">
    <property type="protein sequence ID" value="EDV30292.1"/>
    <property type="molecule type" value="Genomic_DNA"/>
</dbReference>
<dbReference type="OMA" id="DWTVRDW"/>